<keyword evidence="1" id="KW-0472">Membrane</keyword>
<evidence type="ECO:0000313" key="3">
    <source>
        <dbReference type="Proteomes" id="UP000550714"/>
    </source>
</evidence>
<feature type="transmembrane region" description="Helical" evidence="1">
    <location>
        <begin position="80"/>
        <end position="101"/>
    </location>
</feature>
<feature type="transmembrane region" description="Helical" evidence="1">
    <location>
        <begin position="122"/>
        <end position="150"/>
    </location>
</feature>
<keyword evidence="3" id="KW-1185">Reference proteome</keyword>
<protein>
    <submittedName>
        <fullName evidence="2">ABC-2 type transport system permease protein</fullName>
    </submittedName>
</protein>
<feature type="transmembrane region" description="Helical" evidence="1">
    <location>
        <begin position="392"/>
        <end position="415"/>
    </location>
</feature>
<reference evidence="2 3" key="1">
    <citation type="submission" date="2020-08" db="EMBL/GenBank/DDBJ databases">
        <title>Genomic Encyclopedia of Type Strains, Phase III (KMG-III): the genomes of soil and plant-associated and newly described type strains.</title>
        <authorList>
            <person name="Whitman W."/>
        </authorList>
    </citation>
    <scope>NUCLEOTIDE SEQUENCE [LARGE SCALE GENOMIC DNA]</scope>
    <source>
        <strain evidence="2 3">CECT 8577</strain>
    </source>
</reference>
<keyword evidence="1" id="KW-1133">Transmembrane helix</keyword>
<comment type="caution">
    <text evidence="2">The sequence shown here is derived from an EMBL/GenBank/DDBJ whole genome shotgun (WGS) entry which is preliminary data.</text>
</comment>
<sequence>MTPRTLTATALLTRLTLRRDRVRLAIWFAALLALPLAAVAAFESLYPTQASLDGYARAAANPAAIAIGGPGHGLHTLGGVIVFEVGGFAAIGIALCNVFLVGRHTRAEEELGRVELLRAAVVGRHAALTAALLVAAGFNAAVGGAVAVALGAQGLPWPGSVTFGAALAAIGLAFAAVTAVAAQVADHARGAQARAGAVFGAAYLARAAGDLGDGTLSWSTPVGWAQATRPFADEQWWPLLLVAGLVVACVIGAFTLESHRDLGEGLASRKPGPAHASTGLTTRLGLVWRLQRSGIAGWMAGVLVAGAAMGAAADQTGDMLADNPDLLAAVGGSAAEELTDVFFRMTALLLAVAVSGYLVAAMLRSRSEERAGHVEPLLAGAVSRTGWTSAQLAVPAVASAALLALGGASAGAVYAVAAGDAAQLPRILGSGVAYLPAVWLFGGLAVALFGVAPRSTSVAWGALAVAAVASLLGPAFRLPAWAVDLSPFELTPQLPGGEAMLTAPVVMLLLASALTVAGTAGFARRDLSTTA</sequence>
<dbReference type="RefSeq" id="WP_183647040.1">
    <property type="nucleotide sequence ID" value="NZ_JACHWU010000001.1"/>
</dbReference>
<organism evidence="2 3">
    <name type="scientific">Prauserella isguenensis</name>
    <dbReference type="NCBI Taxonomy" id="1470180"/>
    <lineage>
        <taxon>Bacteria</taxon>
        <taxon>Bacillati</taxon>
        <taxon>Actinomycetota</taxon>
        <taxon>Actinomycetes</taxon>
        <taxon>Pseudonocardiales</taxon>
        <taxon>Pseudonocardiaceae</taxon>
        <taxon>Prauserella</taxon>
    </lineage>
</organism>
<keyword evidence="1" id="KW-0812">Transmembrane</keyword>
<feature type="transmembrane region" description="Helical" evidence="1">
    <location>
        <begin position="162"/>
        <end position="185"/>
    </location>
</feature>
<feature type="transmembrane region" description="Helical" evidence="1">
    <location>
        <begin position="458"/>
        <end position="479"/>
    </location>
</feature>
<proteinExistence type="predicted"/>
<feature type="transmembrane region" description="Helical" evidence="1">
    <location>
        <begin position="295"/>
        <end position="313"/>
    </location>
</feature>
<feature type="transmembrane region" description="Helical" evidence="1">
    <location>
        <begin position="499"/>
        <end position="523"/>
    </location>
</feature>
<feature type="transmembrane region" description="Helical" evidence="1">
    <location>
        <begin position="341"/>
        <end position="363"/>
    </location>
</feature>
<dbReference type="EMBL" id="JACHWU010000001">
    <property type="protein sequence ID" value="MBB3049475.1"/>
    <property type="molecule type" value="Genomic_DNA"/>
</dbReference>
<feature type="transmembrane region" description="Helical" evidence="1">
    <location>
        <begin position="427"/>
        <end position="451"/>
    </location>
</feature>
<accession>A0A839RWC9</accession>
<dbReference type="AlphaFoldDB" id="A0A839RWC9"/>
<dbReference type="Proteomes" id="UP000550714">
    <property type="component" value="Unassembled WGS sequence"/>
</dbReference>
<evidence type="ECO:0000313" key="2">
    <source>
        <dbReference type="EMBL" id="MBB3049475.1"/>
    </source>
</evidence>
<feature type="transmembrane region" description="Helical" evidence="1">
    <location>
        <begin position="24"/>
        <end position="42"/>
    </location>
</feature>
<evidence type="ECO:0000256" key="1">
    <source>
        <dbReference type="SAM" id="Phobius"/>
    </source>
</evidence>
<name>A0A839RWC9_9PSEU</name>
<gene>
    <name evidence="2" type="ORF">FHS23_000470</name>
</gene>